<comment type="caution">
    <text evidence="9">The sequence shown here is derived from an EMBL/GenBank/DDBJ whole genome shotgun (WGS) entry which is preliminary data.</text>
</comment>
<dbReference type="Pfam" id="PF00999">
    <property type="entry name" value="Na_H_Exchanger"/>
    <property type="match status" value="1"/>
</dbReference>
<reference evidence="9 10" key="1">
    <citation type="submission" date="2011-01" db="EMBL/GenBank/DDBJ databases">
        <authorList>
            <person name="Muzny D."/>
            <person name="Qin X."/>
            <person name="Deng J."/>
            <person name="Jiang H."/>
            <person name="Liu Y."/>
            <person name="Qu J."/>
            <person name="Song X.-Z."/>
            <person name="Zhang L."/>
            <person name="Thornton R."/>
            <person name="Coyle M."/>
            <person name="Francisco L."/>
            <person name="Jackson L."/>
            <person name="Javaid M."/>
            <person name="Korchina V."/>
            <person name="Kovar C."/>
            <person name="Mata R."/>
            <person name="Mathew T."/>
            <person name="Ngo R."/>
            <person name="Nguyen L."/>
            <person name="Nguyen N."/>
            <person name="Okwuonu G."/>
            <person name="Ongeri F."/>
            <person name="Pham C."/>
            <person name="Simmons D."/>
            <person name="Wilczek-Boney K."/>
            <person name="Hale W."/>
            <person name="Jakkamsetti A."/>
            <person name="Pham P."/>
            <person name="Ruth R."/>
            <person name="San Lucas F."/>
            <person name="Warren J."/>
            <person name="Zhang J."/>
            <person name="Zhao Z."/>
            <person name="Zhou C."/>
            <person name="Zhu D."/>
            <person name="Lee S."/>
            <person name="Bess C."/>
            <person name="Blankenburg K."/>
            <person name="Forbes L."/>
            <person name="Fu Q."/>
            <person name="Gubbala S."/>
            <person name="Hirani K."/>
            <person name="Jayaseelan J.C."/>
            <person name="Lara F."/>
            <person name="Munidasa M."/>
            <person name="Palculict T."/>
            <person name="Patil S."/>
            <person name="Pu L.-L."/>
            <person name="Saada N."/>
            <person name="Tang L."/>
            <person name="Weissenberger G."/>
            <person name="Zhu Y."/>
            <person name="Hemphill L."/>
            <person name="Shang Y."/>
            <person name="Youmans B."/>
            <person name="Ayvaz T."/>
            <person name="Ross M."/>
            <person name="Santibanez J."/>
            <person name="Aqrawi P."/>
            <person name="Gross S."/>
            <person name="Joshi V."/>
            <person name="Fowler G."/>
            <person name="Nazareth L."/>
            <person name="Reid J."/>
            <person name="Worley K."/>
            <person name="Petrosino J."/>
            <person name="Highlander S."/>
            <person name="Gibbs R."/>
        </authorList>
    </citation>
    <scope>NUCLEOTIDE SEQUENCE [LARGE SCALE GENOMIC DNA]</scope>
    <source>
        <strain evidence="9 10">ATCC 25976</strain>
    </source>
</reference>
<evidence type="ECO:0000256" key="6">
    <source>
        <dbReference type="ARBA" id="ARBA00023136"/>
    </source>
</evidence>
<dbReference type="PANTHER" id="PTHR46157">
    <property type="entry name" value="K(+) EFFLUX ANTIPORTER 3, CHLOROPLASTIC"/>
    <property type="match status" value="1"/>
</dbReference>
<dbReference type="InterPro" id="IPR038770">
    <property type="entry name" value="Na+/solute_symporter_sf"/>
</dbReference>
<keyword evidence="6 7" id="KW-0472">Membrane</keyword>
<dbReference type="HOGENOM" id="CLU_2566194_0_0_6"/>
<dbReference type="GO" id="GO:1902600">
    <property type="term" value="P:proton transmembrane transport"/>
    <property type="evidence" value="ECO:0007669"/>
    <property type="project" value="InterPro"/>
</dbReference>
<evidence type="ECO:0000313" key="10">
    <source>
        <dbReference type="Proteomes" id="UP000005467"/>
    </source>
</evidence>
<dbReference type="GO" id="GO:0015297">
    <property type="term" value="F:antiporter activity"/>
    <property type="evidence" value="ECO:0007669"/>
    <property type="project" value="UniProtKB-KW"/>
</dbReference>
<organism evidence="9 10">
    <name type="scientific">Actinobacillus ureae ATCC 25976</name>
    <dbReference type="NCBI Taxonomy" id="887324"/>
    <lineage>
        <taxon>Bacteria</taxon>
        <taxon>Pseudomonadati</taxon>
        <taxon>Pseudomonadota</taxon>
        <taxon>Gammaproteobacteria</taxon>
        <taxon>Pasteurellales</taxon>
        <taxon>Pasteurellaceae</taxon>
        <taxon>Actinobacillus</taxon>
    </lineage>
</organism>
<dbReference type="GO" id="GO:0005886">
    <property type="term" value="C:plasma membrane"/>
    <property type="evidence" value="ECO:0007669"/>
    <property type="project" value="TreeGrafter"/>
</dbReference>
<accession>E8KEH2</accession>
<feature type="transmembrane region" description="Helical" evidence="7">
    <location>
        <begin position="43"/>
        <end position="63"/>
    </location>
</feature>
<proteinExistence type="predicted"/>
<sequence>MEMQPAHLWGLRKYIFGLGSFQVIGAAIALTGLVMAFGYSWQVAFVSAAGFVLTSTAIVMQVLSERGEMTSIRGRKMVSIL</sequence>
<dbReference type="InterPro" id="IPR006153">
    <property type="entry name" value="Cation/H_exchanger_TM"/>
</dbReference>
<dbReference type="PANTHER" id="PTHR46157:SF8">
    <property type="entry name" value="GLUTATHIONE-REGULATED POTASSIUM-EFFLUX SYSTEM PROTEIN"/>
    <property type="match status" value="1"/>
</dbReference>
<dbReference type="Proteomes" id="UP000005467">
    <property type="component" value="Unassembled WGS sequence"/>
</dbReference>
<name>E8KEH2_9PAST</name>
<feature type="transmembrane region" description="Helical" evidence="7">
    <location>
        <begin position="14"/>
        <end position="37"/>
    </location>
</feature>
<comment type="subcellular location">
    <subcellularLocation>
        <location evidence="1">Membrane</location>
        <topology evidence="1">Multi-pass membrane protein</topology>
    </subcellularLocation>
</comment>
<protein>
    <submittedName>
        <fullName evidence="9">Glutathione-regulated potassium-proton antiporter family protein</fullName>
    </submittedName>
</protein>
<keyword evidence="10" id="KW-1185">Reference proteome</keyword>
<dbReference type="EMBL" id="AEVG01000017">
    <property type="protein sequence ID" value="EFX92718.1"/>
    <property type="molecule type" value="Genomic_DNA"/>
</dbReference>
<evidence type="ECO:0000259" key="8">
    <source>
        <dbReference type="Pfam" id="PF00999"/>
    </source>
</evidence>
<evidence type="ECO:0000256" key="5">
    <source>
        <dbReference type="ARBA" id="ARBA00023065"/>
    </source>
</evidence>
<keyword evidence="4 7" id="KW-1133">Transmembrane helix</keyword>
<keyword evidence="2" id="KW-0050">Antiport</keyword>
<evidence type="ECO:0000256" key="3">
    <source>
        <dbReference type="ARBA" id="ARBA00022692"/>
    </source>
</evidence>
<keyword evidence="5" id="KW-0406">Ion transport</keyword>
<dbReference type="AlphaFoldDB" id="E8KEH2"/>
<keyword evidence="2" id="KW-0813">Transport</keyword>
<evidence type="ECO:0000256" key="4">
    <source>
        <dbReference type="ARBA" id="ARBA00022989"/>
    </source>
</evidence>
<evidence type="ECO:0000256" key="2">
    <source>
        <dbReference type="ARBA" id="ARBA00022449"/>
    </source>
</evidence>
<dbReference type="Gene3D" id="1.20.1530.20">
    <property type="match status" value="1"/>
</dbReference>
<feature type="domain" description="Cation/H+ exchanger transmembrane" evidence="8">
    <location>
        <begin position="1"/>
        <end position="71"/>
    </location>
</feature>
<keyword evidence="3 7" id="KW-0812">Transmembrane</keyword>
<evidence type="ECO:0000256" key="7">
    <source>
        <dbReference type="SAM" id="Phobius"/>
    </source>
</evidence>
<gene>
    <name evidence="9" type="ORF">HMPREF0027_0239</name>
</gene>
<evidence type="ECO:0000313" key="9">
    <source>
        <dbReference type="EMBL" id="EFX92718.1"/>
    </source>
</evidence>
<evidence type="ECO:0000256" key="1">
    <source>
        <dbReference type="ARBA" id="ARBA00004141"/>
    </source>
</evidence>